<proteinExistence type="predicted"/>
<gene>
    <name evidence="1" type="ORF">RMCC_1341</name>
</gene>
<dbReference type="Proteomes" id="UP000069443">
    <property type="component" value="Unassembled WGS sequence"/>
</dbReference>
<dbReference type="OrthoDB" id="4764757at2"/>
<comment type="caution">
    <text evidence="1">The sequence shown here is derived from an EMBL/GenBank/DDBJ whole genome shotgun (WGS) entry which is preliminary data.</text>
</comment>
<accession>A0A100WA70</accession>
<reference evidence="2" key="1">
    <citation type="journal article" date="2016" name="Genome Announc.">
        <title>Draft Genome Sequences of Five Rapidly Growing Mycobacterium Species, M. thermoresistibile, M. fortuitum subsp. acetamidolyticum, M. canariasense, M. brisbanense, and M. novocastrense.</title>
        <authorList>
            <person name="Katahira K."/>
            <person name="Ogura Y."/>
            <person name="Gotoh Y."/>
            <person name="Hayashi T."/>
        </authorList>
    </citation>
    <scope>NUCLEOTIDE SEQUENCE [LARGE SCALE GENOMIC DNA]</scope>
    <source>
        <strain evidence="2">JCM15298</strain>
    </source>
</reference>
<evidence type="ECO:0000313" key="2">
    <source>
        <dbReference type="Proteomes" id="UP000069443"/>
    </source>
</evidence>
<keyword evidence="2" id="KW-1185">Reference proteome</keyword>
<dbReference type="RefSeq" id="WP_062655686.1">
    <property type="nucleotide sequence ID" value="NZ_BCSY01000035.1"/>
</dbReference>
<organism evidence="1 2">
    <name type="scientific">Mycolicibacterium canariasense</name>
    <name type="common">Mycobacterium canariasense</name>
    <dbReference type="NCBI Taxonomy" id="228230"/>
    <lineage>
        <taxon>Bacteria</taxon>
        <taxon>Bacillati</taxon>
        <taxon>Actinomycetota</taxon>
        <taxon>Actinomycetes</taxon>
        <taxon>Mycobacteriales</taxon>
        <taxon>Mycobacteriaceae</taxon>
        <taxon>Mycolicibacterium</taxon>
    </lineage>
</organism>
<dbReference type="AlphaFoldDB" id="A0A100WA70"/>
<name>A0A100WA70_MYCCR</name>
<evidence type="ECO:0000313" key="1">
    <source>
        <dbReference type="EMBL" id="GAS94375.1"/>
    </source>
</evidence>
<dbReference type="STRING" id="228230.RMCC_1341"/>
<protein>
    <submittedName>
        <fullName evidence="1">Uncharacterized protein</fullName>
    </submittedName>
</protein>
<dbReference type="EMBL" id="BCSY01000035">
    <property type="protein sequence ID" value="GAS94375.1"/>
    <property type="molecule type" value="Genomic_DNA"/>
</dbReference>
<sequence>MLKQLFSILPEDPEDESTYEHPWWNAHYEYSGTRIRLIVGDLLAESEHEGGSHGGLQFGFSLDLAQEDIPEFYLPDRPNAKYDVHSFSLIFWRWGIYISVRGRVYA</sequence>
<reference evidence="2" key="2">
    <citation type="submission" date="2016-02" db="EMBL/GenBank/DDBJ databases">
        <title>Draft genome sequence of five rapidly growing Mycobacterium species.</title>
        <authorList>
            <person name="Katahira K."/>
            <person name="Gotou Y."/>
            <person name="Iida K."/>
            <person name="Ogura Y."/>
            <person name="Hayashi T."/>
        </authorList>
    </citation>
    <scope>NUCLEOTIDE SEQUENCE [LARGE SCALE GENOMIC DNA]</scope>
    <source>
        <strain evidence="2">JCM15298</strain>
    </source>
</reference>